<protein>
    <recommendedName>
        <fullName evidence="2">YCII-related domain-containing protein</fullName>
    </recommendedName>
</protein>
<evidence type="ECO:0000313" key="4">
    <source>
        <dbReference type="Proteomes" id="UP000186004"/>
    </source>
</evidence>
<name>A0A1N7EFC6_9ACTN</name>
<reference evidence="3 4" key="1">
    <citation type="submission" date="2017-01" db="EMBL/GenBank/DDBJ databases">
        <authorList>
            <person name="Mah S.A."/>
            <person name="Swanson W.J."/>
            <person name="Moy G.W."/>
            <person name="Vacquier V.D."/>
        </authorList>
    </citation>
    <scope>NUCLEOTIDE SEQUENCE [LARGE SCALE GENOMIC DNA]</scope>
    <source>
        <strain evidence="3 4">DSM 45758</strain>
    </source>
</reference>
<dbReference type="Pfam" id="PF03795">
    <property type="entry name" value="YCII"/>
    <property type="match status" value="1"/>
</dbReference>
<dbReference type="Gene3D" id="3.30.70.1060">
    <property type="entry name" value="Dimeric alpha+beta barrel"/>
    <property type="match status" value="1"/>
</dbReference>
<dbReference type="SUPFAM" id="SSF54909">
    <property type="entry name" value="Dimeric alpha+beta barrel"/>
    <property type="match status" value="1"/>
</dbReference>
<gene>
    <name evidence="3" type="ORF">SAMN05444858_12325</name>
</gene>
<accession>A0A1N7EFC6</accession>
<evidence type="ECO:0000259" key="2">
    <source>
        <dbReference type="Pfam" id="PF03795"/>
    </source>
</evidence>
<feature type="domain" description="YCII-related" evidence="2">
    <location>
        <begin position="12"/>
        <end position="81"/>
    </location>
</feature>
<evidence type="ECO:0000256" key="1">
    <source>
        <dbReference type="ARBA" id="ARBA00007689"/>
    </source>
</evidence>
<dbReference type="RefSeq" id="WP_076473371.1">
    <property type="nucleotide sequence ID" value="NZ_FTNF01000023.1"/>
</dbReference>
<dbReference type="STRING" id="1198245.SAMN05444858_12325"/>
<evidence type="ECO:0000313" key="3">
    <source>
        <dbReference type="EMBL" id="SIR86863.1"/>
    </source>
</evidence>
<proteinExistence type="inferred from homology"/>
<organism evidence="3 4">
    <name type="scientific">Micromonospora avicenniae</name>
    <dbReference type="NCBI Taxonomy" id="1198245"/>
    <lineage>
        <taxon>Bacteria</taxon>
        <taxon>Bacillati</taxon>
        <taxon>Actinomycetota</taxon>
        <taxon>Actinomycetes</taxon>
        <taxon>Micromonosporales</taxon>
        <taxon>Micromonosporaceae</taxon>
        <taxon>Micromonospora</taxon>
    </lineage>
</organism>
<dbReference type="AlphaFoldDB" id="A0A1N7EFC6"/>
<dbReference type="InterPro" id="IPR005545">
    <property type="entry name" value="YCII"/>
</dbReference>
<dbReference type="OrthoDB" id="8968203at2"/>
<keyword evidence="4" id="KW-1185">Reference proteome</keyword>
<dbReference type="Proteomes" id="UP000186004">
    <property type="component" value="Unassembled WGS sequence"/>
</dbReference>
<dbReference type="EMBL" id="FTNF01000023">
    <property type="protein sequence ID" value="SIR86863.1"/>
    <property type="molecule type" value="Genomic_DNA"/>
</dbReference>
<comment type="similarity">
    <text evidence="1">Belongs to the YciI family.</text>
</comment>
<dbReference type="InterPro" id="IPR011008">
    <property type="entry name" value="Dimeric_a/b-barrel"/>
</dbReference>
<sequence length="92" mass="10228">MICVELRFTDDPRRLEARPAHRERLHALYAAGEVLASGPWADDSGALLVFIADRARVEQILAEDPYYTTPGVEVTSVREWSPVVGPDQPGRP</sequence>